<sequence length="387" mass="41779">MKMYWWRCNIGVVCLAALILVGCDEPEQKRIDTPRQVSVMALVATKVDLTNELPGRVAAVRTAEIRAQVGGIVQHRLFEQGAEIKAGQPLFQINPAPFKADVDIASAALQRVEAAYVRAKVHAGRLHPLVATNAVSHQVYDDAVAQRDQAAAEVAEARATLERKRLDLTFATVDAPISGRIDQALVTEGALVGASDTNPMARIQQIDQVYVDVRQPASTLESLRGVFAAANTADSHGLPVAILRNNGDAYPVNGRILFSGINVDASTGDVLLRILVDNPQRLLLPGMFVRARVPHGSYAEALLVPQQAVVRNGEDACIWVVDEKRRAHLVLVRLGELVGRQYLILTGLHAGQNIVVEGMERLAEGAEVASSPWLTHASAPTPQSVKP</sequence>
<dbReference type="PROSITE" id="PS51257">
    <property type="entry name" value="PROKAR_LIPOPROTEIN"/>
    <property type="match status" value="1"/>
</dbReference>
<dbReference type="PANTHER" id="PTHR30158">
    <property type="entry name" value="ACRA/E-RELATED COMPONENT OF DRUG EFFLUX TRANSPORTER"/>
    <property type="match status" value="1"/>
</dbReference>
<dbReference type="Proteomes" id="UP000017700">
    <property type="component" value="Chromosome"/>
</dbReference>
<dbReference type="GO" id="GO:0030313">
    <property type="term" value="C:cell envelope"/>
    <property type="evidence" value="ECO:0007669"/>
    <property type="project" value="UniProtKB-SubCell"/>
</dbReference>
<dbReference type="NCBIfam" id="TIGR01730">
    <property type="entry name" value="RND_mfp"/>
    <property type="match status" value="1"/>
</dbReference>
<reference evidence="9" key="2">
    <citation type="submission" date="2013-09" db="EMBL/GenBank/DDBJ databases">
        <authorList>
            <person name="Wang G."/>
            <person name="Yang Y."/>
            <person name="Su Y."/>
        </authorList>
    </citation>
    <scope>NUCLEOTIDE SEQUENCE</scope>
    <source>
        <strain evidence="9">ATCC 39006</strain>
    </source>
</reference>
<organism evidence="9 10">
    <name type="scientific">Serratia sp. (strain ATCC 39006)</name>
    <name type="common">Prodigiosinella confusarubida</name>
    <dbReference type="NCBI Taxonomy" id="104623"/>
    <lineage>
        <taxon>Bacteria</taxon>
        <taxon>Pseudomonadati</taxon>
        <taxon>Pseudomonadota</taxon>
        <taxon>Gammaproteobacteria</taxon>
        <taxon>Enterobacterales</taxon>
        <taxon>Pectobacteriaceae</taxon>
        <taxon>Prodigiosinella</taxon>
    </lineage>
</organism>
<evidence type="ECO:0000313" key="10">
    <source>
        <dbReference type="Proteomes" id="UP000017700"/>
    </source>
</evidence>
<dbReference type="Gene3D" id="2.40.50.100">
    <property type="match status" value="1"/>
</dbReference>
<dbReference type="GO" id="GO:0022857">
    <property type="term" value="F:transmembrane transporter activity"/>
    <property type="evidence" value="ECO:0007669"/>
    <property type="project" value="InterPro"/>
</dbReference>
<dbReference type="GO" id="GO:0005886">
    <property type="term" value="C:plasma membrane"/>
    <property type="evidence" value="ECO:0007669"/>
    <property type="project" value="TreeGrafter"/>
</dbReference>
<evidence type="ECO:0000256" key="1">
    <source>
        <dbReference type="ARBA" id="ARBA00004519"/>
    </source>
</evidence>
<evidence type="ECO:0000256" key="2">
    <source>
        <dbReference type="ARBA" id="ARBA00009477"/>
    </source>
</evidence>
<keyword evidence="10" id="KW-1185">Reference proteome</keyword>
<dbReference type="KEGG" id="sera:Ser39006_017805"/>
<proteinExistence type="inferred from homology"/>
<dbReference type="Pfam" id="PF25944">
    <property type="entry name" value="Beta-barrel_RND"/>
    <property type="match status" value="1"/>
</dbReference>
<reference evidence="9" key="4">
    <citation type="submission" date="2017-11" db="EMBL/GenBank/DDBJ databases">
        <title>Complete genome sequence of Serratia sp. ATCC 39006.</title>
        <authorList>
            <person name="Hampton H.G."/>
            <person name="Jackson S.A."/>
            <person name="Jauregui R."/>
            <person name="Poulter G.T.M."/>
            <person name="Salmond G.P.C."/>
            <person name="Fineran P.C."/>
        </authorList>
    </citation>
    <scope>NUCLEOTIDE SEQUENCE</scope>
    <source>
        <strain evidence="9">ATCC 39006</strain>
    </source>
</reference>
<dbReference type="EMBL" id="CP025085">
    <property type="protein sequence ID" value="AUH02583.1"/>
    <property type="molecule type" value="Genomic_DNA"/>
</dbReference>
<dbReference type="Pfam" id="PF25917">
    <property type="entry name" value="BSH_RND"/>
    <property type="match status" value="1"/>
</dbReference>
<dbReference type="Pfam" id="PF25967">
    <property type="entry name" value="RND-MFP_C"/>
    <property type="match status" value="1"/>
</dbReference>
<evidence type="ECO:0000256" key="3">
    <source>
        <dbReference type="SAM" id="Coils"/>
    </source>
</evidence>
<evidence type="ECO:0000259" key="6">
    <source>
        <dbReference type="Pfam" id="PF25944"/>
    </source>
</evidence>
<dbReference type="InterPro" id="IPR058626">
    <property type="entry name" value="MdtA-like_b-barrel"/>
</dbReference>
<protein>
    <submittedName>
        <fullName evidence="9">MexC family multidrug efflux RND transporter periplasmic adaptor subunit</fullName>
    </submittedName>
</protein>
<evidence type="ECO:0000259" key="5">
    <source>
        <dbReference type="Pfam" id="PF25917"/>
    </source>
</evidence>
<feature type="coiled-coil region" evidence="3">
    <location>
        <begin position="140"/>
        <end position="167"/>
    </location>
</feature>
<name>A0A2I5TDE8_SERS3</name>
<feature type="domain" description="Multidrug resistance protein MdtA-like alpha-helical hairpin" evidence="4">
    <location>
        <begin position="105"/>
        <end position="170"/>
    </location>
</feature>
<reference evidence="9 10" key="1">
    <citation type="journal article" date="2013" name="Genome Announc.">
        <title>Draft genome sequence of Serratia sp. strain ATCC 39006, a model bacterium for analysis of the biosynthesis and regulation of prodigiosin, a carbapenem, and gas vesicles.</title>
        <authorList>
            <person name="Fineran P.C."/>
            <person name="Iglesias Cans M.C."/>
            <person name="Ramsay J.P."/>
            <person name="Wilf N.M."/>
            <person name="Cossyleon D."/>
            <person name="McNeil M.B."/>
            <person name="Williamson N.R."/>
            <person name="Monson R.E."/>
            <person name="Becher S.A."/>
            <person name="Stanton J.A."/>
            <person name="Brugger K."/>
            <person name="Brown S.D."/>
            <person name="Salmond G.P."/>
        </authorList>
    </citation>
    <scope>NUCLEOTIDE SEQUENCE [LARGE SCALE GENOMIC DNA]</scope>
    <source>
        <strain evidence="9">ATCC 39006</strain>
        <strain evidence="10">ATCC 39006 / SC 11482</strain>
    </source>
</reference>
<dbReference type="GO" id="GO:0046677">
    <property type="term" value="P:response to antibiotic"/>
    <property type="evidence" value="ECO:0007669"/>
    <property type="project" value="TreeGrafter"/>
</dbReference>
<evidence type="ECO:0000259" key="4">
    <source>
        <dbReference type="Pfam" id="PF25876"/>
    </source>
</evidence>
<comment type="similarity">
    <text evidence="2">Belongs to the membrane fusion protein (MFP) (TC 8.A.1) family.</text>
</comment>
<dbReference type="Gene3D" id="1.10.287.470">
    <property type="entry name" value="Helix hairpin bin"/>
    <property type="match status" value="1"/>
</dbReference>
<dbReference type="Pfam" id="PF25876">
    <property type="entry name" value="HH_MFP_RND"/>
    <property type="match status" value="1"/>
</dbReference>
<dbReference type="Proteomes" id="UP000233778">
    <property type="component" value="Chromosome"/>
</dbReference>
<feature type="domain" description="Multidrug resistance protein MdtA-like barrel-sandwich hybrid" evidence="5">
    <location>
        <begin position="61"/>
        <end position="203"/>
    </location>
</feature>
<dbReference type="InterPro" id="IPR006143">
    <property type="entry name" value="RND_pump_MFP"/>
</dbReference>
<dbReference type="InterPro" id="IPR058625">
    <property type="entry name" value="MdtA-like_BSH"/>
</dbReference>
<dbReference type="OrthoDB" id="9800613at2"/>
<evidence type="ECO:0000313" key="9">
    <source>
        <dbReference type="EMBL" id="AUH06897.1"/>
    </source>
</evidence>
<accession>A0A2I5TDE8</accession>
<dbReference type="Gene3D" id="2.40.30.170">
    <property type="match status" value="1"/>
</dbReference>
<dbReference type="SUPFAM" id="SSF111369">
    <property type="entry name" value="HlyD-like secretion proteins"/>
    <property type="match status" value="1"/>
</dbReference>
<dbReference type="InterPro" id="IPR058624">
    <property type="entry name" value="MdtA-like_HH"/>
</dbReference>
<reference evidence="8 11" key="3">
    <citation type="submission" date="2017-11" db="EMBL/GenBank/DDBJ databases">
        <title>Complete genome sequence of Serratia sp. ATCC 39006 LacA.</title>
        <authorList>
            <person name="Hampton H.G."/>
            <person name="Jackson S.A."/>
            <person name="Jauregui R."/>
            <person name="Poulter G.T.M."/>
            <person name="Salmond G.P.C."/>
            <person name="Fineran P.C."/>
        </authorList>
    </citation>
    <scope>NUCLEOTIDE SEQUENCE [LARGE SCALE GENOMIC DNA]</scope>
    <source>
        <strain evidence="8 11">ATCC 39006</strain>
    </source>
</reference>
<dbReference type="AlphaFoldDB" id="A0A2I5TDE8"/>
<dbReference type="STRING" id="104623.Ser39006_01929"/>
<evidence type="ECO:0000259" key="7">
    <source>
        <dbReference type="Pfam" id="PF25967"/>
    </source>
</evidence>
<feature type="domain" description="Multidrug resistance protein MdtA-like C-terminal permuted SH3" evidence="7">
    <location>
        <begin position="301"/>
        <end position="361"/>
    </location>
</feature>
<dbReference type="InterPro" id="IPR058627">
    <property type="entry name" value="MdtA-like_C"/>
</dbReference>
<dbReference type="EMBL" id="CP025084">
    <property type="protein sequence ID" value="AUH06897.1"/>
    <property type="molecule type" value="Genomic_DNA"/>
</dbReference>
<keyword evidence="3" id="KW-0175">Coiled coil</keyword>
<dbReference type="KEGG" id="serq:CWC46_17805"/>
<feature type="domain" description="Multidrug resistance protein MdtA-like beta-barrel" evidence="6">
    <location>
        <begin position="209"/>
        <end position="294"/>
    </location>
</feature>
<gene>
    <name evidence="8" type="ORF">CWC46_17805</name>
    <name evidence="9" type="ORF">Ser39006_017805</name>
</gene>
<dbReference type="Gene3D" id="2.40.420.20">
    <property type="match status" value="1"/>
</dbReference>
<evidence type="ECO:0000313" key="11">
    <source>
        <dbReference type="Proteomes" id="UP000233778"/>
    </source>
</evidence>
<comment type="subcellular location">
    <subcellularLocation>
        <location evidence="1">Cell inner membrane</location>
        <topology evidence="1">Lipid-anchor</topology>
    </subcellularLocation>
</comment>
<evidence type="ECO:0000313" key="8">
    <source>
        <dbReference type="EMBL" id="AUH02583.1"/>
    </source>
</evidence>